<dbReference type="EMBL" id="CP013388">
    <property type="protein sequence ID" value="AOJ06672.1"/>
    <property type="molecule type" value="Genomic_DNA"/>
</dbReference>
<dbReference type="AlphaFoldDB" id="A0A1B4FSK7"/>
<evidence type="ECO:0000313" key="2">
    <source>
        <dbReference type="Proteomes" id="UP000067711"/>
    </source>
</evidence>
<organism evidence="1 2">
    <name type="scientific">Burkholderia mayonis</name>
    <dbReference type="NCBI Taxonomy" id="1385591"/>
    <lineage>
        <taxon>Bacteria</taxon>
        <taxon>Pseudomonadati</taxon>
        <taxon>Pseudomonadota</taxon>
        <taxon>Betaproteobacteria</taxon>
        <taxon>Burkholderiales</taxon>
        <taxon>Burkholderiaceae</taxon>
        <taxon>Burkholderia</taxon>
        <taxon>pseudomallei group</taxon>
    </lineage>
</organism>
<evidence type="ECO:0000313" key="1">
    <source>
        <dbReference type="EMBL" id="AOJ06672.1"/>
    </source>
</evidence>
<sequence length="105" mass="10787">MCDEVHVVFAEWRAVVLVVVADAESLQKMEGLHGTRAVSVARSFARVERACIGRAERVAGCARRADGLVGCSQASTTAGAASADVYTVAGVLAGLLPRAGAPFAT</sequence>
<accession>A0A1B4FSK7</accession>
<protein>
    <submittedName>
        <fullName evidence="1">Uncharacterized protein</fullName>
    </submittedName>
</protein>
<dbReference type="Proteomes" id="UP000067711">
    <property type="component" value="Chromosome 2"/>
</dbReference>
<name>A0A1B4FSK7_9BURK</name>
<reference evidence="1 2" key="1">
    <citation type="submission" date="2015-12" db="EMBL/GenBank/DDBJ databases">
        <title>Diversity of Burkholderia near neighbor genomes.</title>
        <authorList>
            <person name="Sahl J."/>
            <person name="Wagner D."/>
            <person name="Keim P."/>
        </authorList>
    </citation>
    <scope>NUCLEOTIDE SEQUENCE [LARGE SCALE GENOMIC DNA]</scope>
    <source>
        <strain evidence="1 2">BDU8</strain>
    </source>
</reference>
<proteinExistence type="predicted"/>
<gene>
    <name evidence="1" type="ORF">WS71_04575</name>
</gene>